<feature type="compositionally biased region" description="Polar residues" evidence="1">
    <location>
        <begin position="65"/>
        <end position="95"/>
    </location>
</feature>
<comment type="caution">
    <text evidence="2">The sequence shown here is derived from an EMBL/GenBank/DDBJ whole genome shotgun (WGS) entry which is preliminary data.</text>
</comment>
<dbReference type="AlphaFoldDB" id="A0A3M7T814"/>
<evidence type="ECO:0000313" key="3">
    <source>
        <dbReference type="Proteomes" id="UP000276133"/>
    </source>
</evidence>
<feature type="region of interest" description="Disordered" evidence="1">
    <location>
        <begin position="55"/>
        <end position="108"/>
    </location>
</feature>
<dbReference type="EMBL" id="REGN01000131">
    <property type="protein sequence ID" value="RNA44214.1"/>
    <property type="molecule type" value="Genomic_DNA"/>
</dbReference>
<evidence type="ECO:0000256" key="1">
    <source>
        <dbReference type="SAM" id="MobiDB-lite"/>
    </source>
</evidence>
<protein>
    <submittedName>
        <fullName evidence="2">Uncharacterized protein</fullName>
    </submittedName>
</protein>
<organism evidence="2 3">
    <name type="scientific">Brachionus plicatilis</name>
    <name type="common">Marine rotifer</name>
    <name type="synonym">Brachionus muelleri</name>
    <dbReference type="NCBI Taxonomy" id="10195"/>
    <lineage>
        <taxon>Eukaryota</taxon>
        <taxon>Metazoa</taxon>
        <taxon>Spiralia</taxon>
        <taxon>Gnathifera</taxon>
        <taxon>Rotifera</taxon>
        <taxon>Eurotatoria</taxon>
        <taxon>Monogononta</taxon>
        <taxon>Pseudotrocha</taxon>
        <taxon>Ploima</taxon>
        <taxon>Brachionidae</taxon>
        <taxon>Brachionus</taxon>
    </lineage>
</organism>
<keyword evidence="3" id="KW-1185">Reference proteome</keyword>
<reference evidence="2 3" key="1">
    <citation type="journal article" date="2018" name="Sci. Rep.">
        <title>Genomic signatures of local adaptation to the degree of environmental predictability in rotifers.</title>
        <authorList>
            <person name="Franch-Gras L."/>
            <person name="Hahn C."/>
            <person name="Garcia-Roger E.M."/>
            <person name="Carmona M.J."/>
            <person name="Serra M."/>
            <person name="Gomez A."/>
        </authorList>
    </citation>
    <scope>NUCLEOTIDE SEQUENCE [LARGE SCALE GENOMIC DNA]</scope>
    <source>
        <strain evidence="2">HYR1</strain>
    </source>
</reference>
<dbReference type="Proteomes" id="UP000276133">
    <property type="component" value="Unassembled WGS sequence"/>
</dbReference>
<evidence type="ECO:0000313" key="2">
    <source>
        <dbReference type="EMBL" id="RNA44214.1"/>
    </source>
</evidence>
<accession>A0A3M7T814</accession>
<proteinExistence type="predicted"/>
<sequence>MEVDSDYPSHYYAHPSTAYIEQPNAYYFTYRTPQQANLFYDPASGQYFYRKPHIHMHPHAHPHPTNQYYPNQNGPYQRNSQNFFHPNAEPTTETKPNGGAIITEVSDDEDDYLRNVSEKKKDYVDAISLKGDE</sequence>
<name>A0A3M7T814_BRAPC</name>
<gene>
    <name evidence="2" type="ORF">BpHYR1_047744</name>
</gene>